<dbReference type="InterPro" id="IPR036291">
    <property type="entry name" value="NAD(P)-bd_dom_sf"/>
</dbReference>
<evidence type="ECO:0008006" key="4">
    <source>
        <dbReference type="Google" id="ProtNLM"/>
    </source>
</evidence>
<dbReference type="InterPro" id="IPR020904">
    <property type="entry name" value="Sc_DH/Rdtase_CS"/>
</dbReference>
<dbReference type="PANTHER" id="PTHR42879">
    <property type="entry name" value="3-OXOACYL-(ACYL-CARRIER-PROTEIN) REDUCTASE"/>
    <property type="match status" value="1"/>
</dbReference>
<dbReference type="FunFam" id="3.40.50.720:FF:000084">
    <property type="entry name" value="Short-chain dehydrogenase reductase"/>
    <property type="match status" value="1"/>
</dbReference>
<organism evidence="2 3">
    <name type="scientific">Salipiger profundus</name>
    <dbReference type="NCBI Taxonomy" id="1229727"/>
    <lineage>
        <taxon>Bacteria</taxon>
        <taxon>Pseudomonadati</taxon>
        <taxon>Pseudomonadota</taxon>
        <taxon>Alphaproteobacteria</taxon>
        <taxon>Rhodobacterales</taxon>
        <taxon>Roseobacteraceae</taxon>
        <taxon>Salipiger</taxon>
    </lineage>
</organism>
<name>A0A1U7DCS9_9RHOB</name>
<dbReference type="GO" id="GO:0032787">
    <property type="term" value="P:monocarboxylic acid metabolic process"/>
    <property type="evidence" value="ECO:0007669"/>
    <property type="project" value="UniProtKB-ARBA"/>
</dbReference>
<accession>A0A1U7DCS9</accession>
<dbReference type="OrthoDB" id="9793325at2"/>
<evidence type="ECO:0000313" key="3">
    <source>
        <dbReference type="Proteomes" id="UP000186559"/>
    </source>
</evidence>
<dbReference type="SUPFAM" id="SSF51735">
    <property type="entry name" value="NAD(P)-binding Rossmann-fold domains"/>
    <property type="match status" value="1"/>
</dbReference>
<dbReference type="Pfam" id="PF13561">
    <property type="entry name" value="adh_short_C2"/>
    <property type="match status" value="1"/>
</dbReference>
<dbReference type="Gene3D" id="3.40.50.720">
    <property type="entry name" value="NAD(P)-binding Rossmann-like Domain"/>
    <property type="match status" value="1"/>
</dbReference>
<dbReference type="AlphaFoldDB" id="A0A1U7DCS9"/>
<dbReference type="PROSITE" id="PS00061">
    <property type="entry name" value="ADH_SHORT"/>
    <property type="match status" value="1"/>
</dbReference>
<sequence>MDMKIKGRLALISGATGGLGMATAQALAEEGVKLFLTDTDGDKLADAAKSVGDAVVGHRAADLTLQDEVQALADEAAGHGGVDILVHMAGITGAKGDPLEMKFDDWFSCWNTNFMSGVRMTQALVPAMVDQGWGRVVFVTSENAVQPYPDEAVYNASKAALLSYTKALSLPYGPRGVLVNSVMPAFIESPMTDGMMDKRAEAEGVSKEKAIKGFLDEERPYLSLKRRGKPEEVAAAVTLLCSDRASFTNGSAWRVDGGAVAAINT</sequence>
<keyword evidence="2" id="KW-0614">Plasmid</keyword>
<dbReference type="PRINTS" id="PR00081">
    <property type="entry name" value="GDHRDH"/>
</dbReference>
<protein>
    <recommendedName>
        <fullName evidence="4">NAD(P)-dependent dehydrogenase, short-chain alcohol dehydrogenase family</fullName>
    </recommendedName>
</protein>
<gene>
    <name evidence="2" type="ORF">Ga0080559_TMP387</name>
</gene>
<dbReference type="InterPro" id="IPR002347">
    <property type="entry name" value="SDR_fam"/>
</dbReference>
<dbReference type="RefSeq" id="WP_076625621.1">
    <property type="nucleotide sequence ID" value="NZ_CP014797.1"/>
</dbReference>
<comment type="similarity">
    <text evidence="1">Belongs to the short-chain dehydrogenases/reductases (SDR) family.</text>
</comment>
<proteinExistence type="inferred from homology"/>
<keyword evidence="3" id="KW-1185">Reference proteome</keyword>
<dbReference type="Proteomes" id="UP000186559">
    <property type="component" value="Plasmid pTPRO1"/>
</dbReference>
<dbReference type="KEGG" id="tpro:Ga0080559_TMP387"/>
<geneLocation type="plasmid" evidence="3">
    <name>ptpro1</name>
</geneLocation>
<evidence type="ECO:0000256" key="1">
    <source>
        <dbReference type="ARBA" id="ARBA00006484"/>
    </source>
</evidence>
<dbReference type="InterPro" id="IPR050259">
    <property type="entry name" value="SDR"/>
</dbReference>
<dbReference type="EMBL" id="CP014797">
    <property type="protein sequence ID" value="APX25870.1"/>
    <property type="molecule type" value="Genomic_DNA"/>
</dbReference>
<evidence type="ECO:0000313" key="2">
    <source>
        <dbReference type="EMBL" id="APX25870.1"/>
    </source>
</evidence>
<dbReference type="PRINTS" id="PR00080">
    <property type="entry name" value="SDRFAMILY"/>
</dbReference>
<reference evidence="2 3" key="1">
    <citation type="submission" date="2016-03" db="EMBL/GenBank/DDBJ databases">
        <title>Deep-sea bacteria in the southern Pacific.</title>
        <authorList>
            <person name="Tang K."/>
        </authorList>
    </citation>
    <scope>NUCLEOTIDE SEQUENCE [LARGE SCALE GENOMIC DNA]</scope>
    <source>
        <strain evidence="2 3">JLT2016</strain>
        <plasmid evidence="3">Plasmid ptpro1</plasmid>
    </source>
</reference>